<feature type="compositionally biased region" description="Polar residues" evidence="9">
    <location>
        <begin position="832"/>
        <end position="861"/>
    </location>
</feature>
<proteinExistence type="inferred from homology"/>
<dbReference type="GO" id="GO:0005801">
    <property type="term" value="C:cis-Golgi network"/>
    <property type="evidence" value="ECO:0007669"/>
    <property type="project" value="InterPro"/>
</dbReference>
<feature type="region of interest" description="Disordered" evidence="9">
    <location>
        <begin position="283"/>
        <end position="318"/>
    </location>
</feature>
<dbReference type="EMBL" id="CP009404">
    <property type="protein sequence ID" value="AIO02315.1"/>
    <property type="molecule type" value="Genomic_DNA"/>
</dbReference>
<evidence type="ECO:0000256" key="1">
    <source>
        <dbReference type="ARBA" id="ARBA00004395"/>
    </source>
</evidence>
<protein>
    <recommendedName>
        <fullName evidence="3">Conserved oligomeric Golgi complex subunit 3</fullName>
    </recommendedName>
    <alternativeName>
        <fullName evidence="8">Component of oligomeric Golgi complex 3</fullName>
    </alternativeName>
</protein>
<evidence type="ECO:0000256" key="9">
    <source>
        <dbReference type="SAM" id="MobiDB-lite"/>
    </source>
</evidence>
<dbReference type="GO" id="GO:0017119">
    <property type="term" value="C:Golgi transport complex"/>
    <property type="evidence" value="ECO:0007669"/>
    <property type="project" value="TreeGrafter"/>
</dbReference>
<evidence type="ECO:0000256" key="7">
    <source>
        <dbReference type="ARBA" id="ARBA00023136"/>
    </source>
</evidence>
<comment type="similarity">
    <text evidence="2">Belongs to the COG3 family.</text>
</comment>
<dbReference type="GO" id="GO:0000139">
    <property type="term" value="C:Golgi membrane"/>
    <property type="evidence" value="ECO:0007669"/>
    <property type="project" value="UniProtKB-SubCell"/>
</dbReference>
<dbReference type="Proteomes" id="UP000063063">
    <property type="component" value="Chromosome 35"/>
</dbReference>
<dbReference type="OrthoDB" id="296793at2759"/>
<evidence type="ECO:0000256" key="2">
    <source>
        <dbReference type="ARBA" id="ARBA00009936"/>
    </source>
</evidence>
<feature type="compositionally biased region" description="Low complexity" evidence="9">
    <location>
        <begin position="297"/>
        <end position="318"/>
    </location>
</feature>
<evidence type="ECO:0000259" key="11">
    <source>
        <dbReference type="Pfam" id="PF20671"/>
    </source>
</evidence>
<feature type="domain" description="Conserved oligomeric Golgi complex subunit 3 N-terminal" evidence="10">
    <location>
        <begin position="131"/>
        <end position="261"/>
    </location>
</feature>
<feature type="compositionally biased region" description="Low complexity" evidence="9">
    <location>
        <begin position="925"/>
        <end position="934"/>
    </location>
</feature>
<keyword evidence="4" id="KW-0813">Transport</keyword>
<evidence type="ECO:0000256" key="3">
    <source>
        <dbReference type="ARBA" id="ARBA00020976"/>
    </source>
</evidence>
<dbReference type="VEuPathDB" id="TriTrypDB:LPMP_351780"/>
<evidence type="ECO:0000259" key="10">
    <source>
        <dbReference type="Pfam" id="PF04136"/>
    </source>
</evidence>
<reference evidence="12 13" key="1">
    <citation type="journal article" date="2015" name="Sci. Rep.">
        <title>The genome of Leishmania panamensis: insights into genomics of the L. (Viannia) subgenus.</title>
        <authorList>
            <person name="Llanes A."/>
            <person name="Restrepo C.M."/>
            <person name="Vecchio G.D."/>
            <person name="Anguizola F.J."/>
            <person name="Lleonart R."/>
        </authorList>
    </citation>
    <scope>NUCLEOTIDE SEQUENCE [LARGE SCALE GENOMIC DNA]</scope>
    <source>
        <strain evidence="12 13">MHOM/PA/94/PSC-1</strain>
    </source>
</reference>
<evidence type="ECO:0000256" key="8">
    <source>
        <dbReference type="ARBA" id="ARBA00031339"/>
    </source>
</evidence>
<organism evidence="12 13">
    <name type="scientific">Leishmania panamensis</name>
    <dbReference type="NCBI Taxonomy" id="5679"/>
    <lineage>
        <taxon>Eukaryota</taxon>
        <taxon>Discoba</taxon>
        <taxon>Euglenozoa</taxon>
        <taxon>Kinetoplastea</taxon>
        <taxon>Metakinetoplastina</taxon>
        <taxon>Trypanosomatida</taxon>
        <taxon>Trypanosomatidae</taxon>
        <taxon>Leishmaniinae</taxon>
        <taxon>Leishmania</taxon>
        <taxon>Leishmania guyanensis species complex</taxon>
    </lineage>
</organism>
<feature type="compositionally biased region" description="Low complexity" evidence="9">
    <location>
        <begin position="897"/>
        <end position="910"/>
    </location>
</feature>
<accession>A0A088S3Z3</accession>
<dbReference type="VEuPathDB" id="TriTrypDB:LPAL13_350023800"/>
<dbReference type="GO" id="GO:0007030">
    <property type="term" value="P:Golgi organization"/>
    <property type="evidence" value="ECO:0007669"/>
    <property type="project" value="TreeGrafter"/>
</dbReference>
<dbReference type="Pfam" id="PF04136">
    <property type="entry name" value="COG3_N"/>
    <property type="match status" value="1"/>
</dbReference>
<dbReference type="InterPro" id="IPR048685">
    <property type="entry name" value="COG3_C"/>
</dbReference>
<feature type="compositionally biased region" description="Low complexity" evidence="9">
    <location>
        <begin position="958"/>
        <end position="972"/>
    </location>
</feature>
<keyword evidence="13" id="KW-1185">Reference proteome</keyword>
<evidence type="ECO:0000256" key="6">
    <source>
        <dbReference type="ARBA" id="ARBA00023034"/>
    </source>
</evidence>
<gene>
    <name evidence="12" type="ORF">LPMP_351780</name>
</gene>
<dbReference type="GO" id="GO:0006886">
    <property type="term" value="P:intracellular protein transport"/>
    <property type="evidence" value="ECO:0007669"/>
    <property type="project" value="InterPro"/>
</dbReference>
<name>A0A088S3Z3_LEIPA</name>
<dbReference type="RefSeq" id="XP_010703115.1">
    <property type="nucleotide sequence ID" value="XM_010704813.1"/>
</dbReference>
<dbReference type="KEGG" id="lpan:LPMP_351780"/>
<evidence type="ECO:0000313" key="13">
    <source>
        <dbReference type="Proteomes" id="UP000063063"/>
    </source>
</evidence>
<keyword evidence="6" id="KW-0333">Golgi apparatus</keyword>
<sequence>MTARSTASDAGEEASLIRQLELLLLPLHHRFRYPLTVPAHLMAGEGGVAAIGANLTRAPLSPALASAAPAGSSGADPAGTMTSHFSGDLAELSEQQQQECLHRSALRVVEEHVPDLLTWQSRVQRGATQAGNCYQVLERVRSSVSAMQRVTEAVQEQSDHLSHNASAMMVRKAKLELVRDALEQNLAHFTRIDDLCREAGNPFLKAGSARFSALLQDIAKEMEFLSTNAQYKSAKPYALKLAAAQQTVSAMLKDAVQTSFRTMELETLASPAFQAATQVLQEGGANPSGSPITEAFTSSSSSPLLMPAPAAPPSSGGTAPTLQLRTHDVAGSFEGFLAAVNDAFVKSGDGFMSLRRMTELRQGGFSYTGAKAFGEERASAGDQLGADPGMREVMDSYCDARVGVVVPLLRYWLTLWYYLDAQQGSLADAKIAGSVAATAAAAAVGAKSLADTGAARQQLSGVAEAHTLPQLAEHICALLQRSLVAELDVLTRLWLKDEVVSQLFPRLAPGIAEEVYYMFRSRLLCVDDVGELSQTVESIQRVSLLQNTGVQDSQVVSDLWVRMIQDTQERLVFRTSVYLRQTVSCCTPTREIASIYLRCGTDAYTTDPAVSTGDDAPKRMFYIPGVVYALRLLDWLYPTLEFSVFSVFAEEAVHHSLDLVRQLMKLMRQIDSSDTLRDSKAFLCQLAHLQHLQVKLSYVDANITVVEKHISLAALRKRRLELEQSSRESKEEVEMDLLKCNECLTTAMFALVTQPVSGAAKKGEAERIRLVSEMKGRAAGMERMIAFYVEYGETQQDLVHLLRNRVAELAAEMNVDVHTVPAAPVKVASSATHAGSSPSKTMTPEALASTTGSATQNSLQLSGAEMTVAPLPPASASRPASTATGGSANPSHAFPHPSTVEAAAESTASAPVELTDATNQAFALPSRAPSAPSGFPSPPTERVTYASALPVATDQQPSAQGYAATAARARSGTHSDTDLI</sequence>
<dbReference type="eggNOG" id="ENOG502SIPY">
    <property type="taxonomic scope" value="Eukaryota"/>
</dbReference>
<dbReference type="InterPro" id="IPR007265">
    <property type="entry name" value="COG_su3"/>
</dbReference>
<feature type="compositionally biased region" description="Low complexity" evidence="9">
    <location>
        <begin position="874"/>
        <end position="888"/>
    </location>
</feature>
<dbReference type="AlphaFoldDB" id="A0A088S3Z3"/>
<dbReference type="GO" id="GO:0006891">
    <property type="term" value="P:intra-Golgi vesicle-mediated transport"/>
    <property type="evidence" value="ECO:0007669"/>
    <property type="project" value="TreeGrafter"/>
</dbReference>
<evidence type="ECO:0000313" key="12">
    <source>
        <dbReference type="EMBL" id="AIO02315.1"/>
    </source>
</evidence>
<dbReference type="PANTHER" id="PTHR13302:SF8">
    <property type="entry name" value="CONSERVED OLIGOMERIC GOLGI COMPLEX SUBUNIT 3"/>
    <property type="match status" value="1"/>
</dbReference>
<feature type="domain" description="Conserved oligomeric Golgi complex subunit 3 C-terminal" evidence="11">
    <location>
        <begin position="457"/>
        <end position="710"/>
    </location>
</feature>
<keyword evidence="7" id="KW-0472">Membrane</keyword>
<evidence type="ECO:0000256" key="4">
    <source>
        <dbReference type="ARBA" id="ARBA00022448"/>
    </source>
</evidence>
<evidence type="ECO:0000256" key="5">
    <source>
        <dbReference type="ARBA" id="ARBA00022927"/>
    </source>
</evidence>
<feature type="region of interest" description="Disordered" evidence="9">
    <location>
        <begin position="830"/>
        <end position="910"/>
    </location>
</feature>
<keyword evidence="5" id="KW-0653">Protein transport</keyword>
<dbReference type="InterPro" id="IPR048320">
    <property type="entry name" value="COG3_N"/>
</dbReference>
<feature type="region of interest" description="Disordered" evidence="9">
    <location>
        <begin position="924"/>
        <end position="980"/>
    </location>
</feature>
<comment type="subcellular location">
    <subcellularLocation>
        <location evidence="1">Golgi apparatus membrane</location>
        <topology evidence="1">Peripheral membrane protein</topology>
    </subcellularLocation>
</comment>
<dbReference type="GeneID" id="22579207"/>
<dbReference type="Pfam" id="PF20671">
    <property type="entry name" value="COG3_C"/>
    <property type="match status" value="1"/>
</dbReference>
<dbReference type="PANTHER" id="PTHR13302">
    <property type="entry name" value="CONSERVED OLIGOMERIC GOLGI COMPLEX COMPONENT 3"/>
    <property type="match status" value="1"/>
</dbReference>